<keyword evidence="2" id="KW-0238">DNA-binding</keyword>
<dbReference type="PROSITE" id="PS51063">
    <property type="entry name" value="HTH_CRP_2"/>
    <property type="match status" value="1"/>
</dbReference>
<gene>
    <name evidence="6" type="ordered locus">Kole_1156</name>
</gene>
<dbReference type="SUPFAM" id="SSF46785">
    <property type="entry name" value="Winged helix' DNA-binding domain"/>
    <property type="match status" value="1"/>
</dbReference>
<sequence length="224" mass="25508">MNPLILNLARSKLFKGLTVGELETIFREILYRIEKYKAGEFVRFRGDSCDDLLILLDGKVKTEMQDFNGKVVRIEVMDAPSLLASGFLFATDNVFPVDVITITDCSFLTIPKKSVINLCRKNEKFLLNLLQDMGDRLVFLSEKLYMLTLRTLKEKIADYILSLCKDKQCEVSVPLTKEELSQVFGVARPSLSRAFADLARDGILEMDGRKIIIKDFEKLKALIK</sequence>
<dbReference type="SMART" id="SM00419">
    <property type="entry name" value="HTH_CRP"/>
    <property type="match status" value="1"/>
</dbReference>
<protein>
    <submittedName>
        <fullName evidence="6">Transcriptional regulator, Crp/Fnr family</fullName>
    </submittedName>
</protein>
<dbReference type="eggNOG" id="COG0664">
    <property type="taxonomic scope" value="Bacteria"/>
</dbReference>
<name>C5CIJ4_KOSOT</name>
<evidence type="ECO:0000313" key="7">
    <source>
        <dbReference type="Proteomes" id="UP000002382"/>
    </source>
</evidence>
<evidence type="ECO:0000259" key="4">
    <source>
        <dbReference type="PROSITE" id="PS50042"/>
    </source>
</evidence>
<dbReference type="Pfam" id="PF00027">
    <property type="entry name" value="cNMP_binding"/>
    <property type="match status" value="1"/>
</dbReference>
<dbReference type="GO" id="GO:0003700">
    <property type="term" value="F:DNA-binding transcription factor activity"/>
    <property type="evidence" value="ECO:0007669"/>
    <property type="project" value="TreeGrafter"/>
</dbReference>
<dbReference type="OrthoDB" id="3176638at2"/>
<dbReference type="InterPro" id="IPR018490">
    <property type="entry name" value="cNMP-bd_dom_sf"/>
</dbReference>
<feature type="domain" description="Cyclic nucleotide-binding" evidence="4">
    <location>
        <begin position="13"/>
        <end position="136"/>
    </location>
</feature>
<dbReference type="InterPro" id="IPR014710">
    <property type="entry name" value="RmlC-like_jellyroll"/>
</dbReference>
<dbReference type="InterPro" id="IPR050397">
    <property type="entry name" value="Env_Response_Regulators"/>
</dbReference>
<evidence type="ECO:0000256" key="3">
    <source>
        <dbReference type="ARBA" id="ARBA00023163"/>
    </source>
</evidence>
<dbReference type="PANTHER" id="PTHR24567:SF58">
    <property type="entry name" value="CYCLIC AMP-BINDING REGULATORY PROTEIN"/>
    <property type="match status" value="1"/>
</dbReference>
<dbReference type="Gene3D" id="2.60.120.10">
    <property type="entry name" value="Jelly Rolls"/>
    <property type="match status" value="1"/>
</dbReference>
<evidence type="ECO:0000256" key="1">
    <source>
        <dbReference type="ARBA" id="ARBA00023015"/>
    </source>
</evidence>
<dbReference type="SMART" id="SM00100">
    <property type="entry name" value="cNMP"/>
    <property type="match status" value="1"/>
</dbReference>
<dbReference type="PANTHER" id="PTHR24567">
    <property type="entry name" value="CRP FAMILY TRANSCRIPTIONAL REGULATORY PROTEIN"/>
    <property type="match status" value="1"/>
</dbReference>
<dbReference type="InterPro" id="IPR000595">
    <property type="entry name" value="cNMP-bd_dom"/>
</dbReference>
<dbReference type="KEGG" id="kol:Kole_1156"/>
<feature type="domain" description="HTH crp-type" evidence="5">
    <location>
        <begin position="150"/>
        <end position="217"/>
    </location>
</feature>
<keyword evidence="1" id="KW-0805">Transcription regulation</keyword>
<keyword evidence="7" id="KW-1185">Reference proteome</keyword>
<keyword evidence="3" id="KW-0804">Transcription</keyword>
<reference evidence="6 7" key="1">
    <citation type="submission" date="2009-06" db="EMBL/GenBank/DDBJ databases">
        <title>Complete sequence of Thermotogales bacterium TBF 19.5.1.</title>
        <authorList>
            <consortium name="US DOE Joint Genome Institute"/>
            <person name="Lucas S."/>
            <person name="Copeland A."/>
            <person name="Lapidus A."/>
            <person name="Glavina del Rio T."/>
            <person name="Tice H."/>
            <person name="Bruce D."/>
            <person name="Goodwin L."/>
            <person name="Pitluck S."/>
            <person name="Chertkov O."/>
            <person name="Brettin T."/>
            <person name="Detter J.C."/>
            <person name="Han C."/>
            <person name="Schmutz J."/>
            <person name="Larimer F."/>
            <person name="Land M."/>
            <person name="Hauser L."/>
            <person name="Kyrpides N."/>
            <person name="Ovchinnikova G."/>
            <person name="Noll K."/>
        </authorList>
    </citation>
    <scope>NUCLEOTIDE SEQUENCE [LARGE SCALE GENOMIC DNA]</scope>
    <source>
        <strain evidence="7">ATCC BAA-1733 / DSM 21960 / TBF 19.5.1</strain>
    </source>
</reference>
<dbReference type="GO" id="GO:0005829">
    <property type="term" value="C:cytosol"/>
    <property type="evidence" value="ECO:0007669"/>
    <property type="project" value="TreeGrafter"/>
</dbReference>
<evidence type="ECO:0000259" key="5">
    <source>
        <dbReference type="PROSITE" id="PS51063"/>
    </source>
</evidence>
<dbReference type="Proteomes" id="UP000002382">
    <property type="component" value="Chromosome"/>
</dbReference>
<dbReference type="InterPro" id="IPR012318">
    <property type="entry name" value="HTH_CRP"/>
</dbReference>
<organism evidence="6 7">
    <name type="scientific">Kosmotoga olearia (strain ATCC BAA-1733 / DSM 21960 / TBF 19.5.1)</name>
    <dbReference type="NCBI Taxonomy" id="521045"/>
    <lineage>
        <taxon>Bacteria</taxon>
        <taxon>Thermotogati</taxon>
        <taxon>Thermotogota</taxon>
        <taxon>Thermotogae</taxon>
        <taxon>Kosmotogales</taxon>
        <taxon>Kosmotogaceae</taxon>
        <taxon>Kosmotoga</taxon>
    </lineage>
</organism>
<dbReference type="InterPro" id="IPR036390">
    <property type="entry name" value="WH_DNA-bd_sf"/>
</dbReference>
<evidence type="ECO:0000313" key="6">
    <source>
        <dbReference type="EMBL" id="ACR79857.1"/>
    </source>
</evidence>
<dbReference type="AlphaFoldDB" id="C5CIJ4"/>
<dbReference type="CDD" id="cd00038">
    <property type="entry name" value="CAP_ED"/>
    <property type="match status" value="1"/>
</dbReference>
<dbReference type="RefSeq" id="WP_015868514.1">
    <property type="nucleotide sequence ID" value="NC_012785.1"/>
</dbReference>
<dbReference type="GO" id="GO:0003677">
    <property type="term" value="F:DNA binding"/>
    <property type="evidence" value="ECO:0007669"/>
    <property type="project" value="UniProtKB-KW"/>
</dbReference>
<accession>C5CIJ4</accession>
<dbReference type="PROSITE" id="PS50042">
    <property type="entry name" value="CNMP_BINDING_3"/>
    <property type="match status" value="1"/>
</dbReference>
<dbReference type="SUPFAM" id="SSF51206">
    <property type="entry name" value="cAMP-binding domain-like"/>
    <property type="match status" value="1"/>
</dbReference>
<dbReference type="HOGENOM" id="CLU_075053_4_1_0"/>
<dbReference type="Pfam" id="PF13545">
    <property type="entry name" value="HTH_Crp_2"/>
    <property type="match status" value="1"/>
</dbReference>
<dbReference type="EMBL" id="CP001634">
    <property type="protein sequence ID" value="ACR79857.1"/>
    <property type="molecule type" value="Genomic_DNA"/>
</dbReference>
<dbReference type="STRING" id="521045.Kole_1156"/>
<evidence type="ECO:0000256" key="2">
    <source>
        <dbReference type="ARBA" id="ARBA00023125"/>
    </source>
</evidence>
<reference evidence="6 7" key="2">
    <citation type="journal article" date="2011" name="J. Bacteriol.">
        <title>Genome Sequence of Kosmotoga olearia Strain TBF 19.5.1, a Thermophilic Bacterium with a Wide Growth Temperature Range, Isolated from the Troll B Oil Platform in the North Sea.</title>
        <authorList>
            <person name="Swithers K.S."/>
            <person name="Dipippo J.L."/>
            <person name="Bruce D.C."/>
            <person name="Detter C."/>
            <person name="Tapia R."/>
            <person name="Han S."/>
            <person name="Goodwin L.A."/>
            <person name="Han J."/>
            <person name="Woyke T."/>
            <person name="Pitluck S."/>
            <person name="Pennacchio L."/>
            <person name="Nolan M."/>
            <person name="Mikhailova N."/>
            <person name="Land M.L."/>
            <person name="Nesbo C.L."/>
            <person name="Gogarten J.P."/>
            <person name="Noll K.M."/>
        </authorList>
    </citation>
    <scope>NUCLEOTIDE SEQUENCE [LARGE SCALE GENOMIC DNA]</scope>
    <source>
        <strain evidence="7">ATCC BAA-1733 / DSM 21960 / TBF 19.5.1</strain>
    </source>
</reference>
<proteinExistence type="predicted"/>